<dbReference type="AlphaFoldDB" id="A0A1F7WA17"/>
<protein>
    <recommendedName>
        <fullName evidence="4 5">Large ribosomal subunit protein uL29</fullName>
    </recommendedName>
</protein>
<gene>
    <name evidence="5" type="primary">rpmC</name>
    <name evidence="7" type="ORF">A2304_02675</name>
</gene>
<dbReference type="GO" id="GO:0005840">
    <property type="term" value="C:ribosome"/>
    <property type="evidence" value="ECO:0007669"/>
    <property type="project" value="UniProtKB-KW"/>
</dbReference>
<organism evidence="7 8">
    <name type="scientific">Candidatus Uhrbacteria bacterium RIFOXYB2_FULL_57_15</name>
    <dbReference type="NCBI Taxonomy" id="1802422"/>
    <lineage>
        <taxon>Bacteria</taxon>
        <taxon>Candidatus Uhriibacteriota</taxon>
    </lineage>
</organism>
<evidence type="ECO:0000256" key="4">
    <source>
        <dbReference type="ARBA" id="ARBA00035204"/>
    </source>
</evidence>
<dbReference type="InterPro" id="IPR001854">
    <property type="entry name" value="Ribosomal_uL29"/>
</dbReference>
<name>A0A1F7WA17_9BACT</name>
<dbReference type="HAMAP" id="MF_00374">
    <property type="entry name" value="Ribosomal_uL29"/>
    <property type="match status" value="1"/>
</dbReference>
<evidence type="ECO:0000313" key="7">
    <source>
        <dbReference type="EMBL" id="OGL99027.1"/>
    </source>
</evidence>
<evidence type="ECO:0000256" key="6">
    <source>
        <dbReference type="SAM" id="Coils"/>
    </source>
</evidence>
<comment type="caution">
    <text evidence="7">The sequence shown here is derived from an EMBL/GenBank/DDBJ whole genome shotgun (WGS) entry which is preliminary data.</text>
</comment>
<dbReference type="GO" id="GO:0006412">
    <property type="term" value="P:translation"/>
    <property type="evidence" value="ECO:0007669"/>
    <property type="project" value="UniProtKB-UniRule"/>
</dbReference>
<evidence type="ECO:0000256" key="5">
    <source>
        <dbReference type="HAMAP-Rule" id="MF_00374"/>
    </source>
</evidence>
<dbReference type="NCBIfam" id="TIGR00012">
    <property type="entry name" value="L29"/>
    <property type="match status" value="1"/>
</dbReference>
<dbReference type="GO" id="GO:1990904">
    <property type="term" value="C:ribonucleoprotein complex"/>
    <property type="evidence" value="ECO:0007669"/>
    <property type="project" value="UniProtKB-KW"/>
</dbReference>
<dbReference type="Proteomes" id="UP000176501">
    <property type="component" value="Unassembled WGS sequence"/>
</dbReference>
<sequence length="61" mass="7256">MDIKTLSTQSAEALERLLAETETELRELRFRLASHQLKQVRQVRELRKRAANIHRILCEKK</sequence>
<dbReference type="InterPro" id="IPR036049">
    <property type="entry name" value="Ribosomal_uL29_sf"/>
</dbReference>
<comment type="similarity">
    <text evidence="1 5">Belongs to the universal ribosomal protein uL29 family.</text>
</comment>
<evidence type="ECO:0000313" key="8">
    <source>
        <dbReference type="Proteomes" id="UP000176501"/>
    </source>
</evidence>
<dbReference type="Gene3D" id="1.10.287.310">
    <property type="match status" value="1"/>
</dbReference>
<dbReference type="EMBL" id="MGFE01000011">
    <property type="protein sequence ID" value="OGL99027.1"/>
    <property type="molecule type" value="Genomic_DNA"/>
</dbReference>
<dbReference type="Pfam" id="PF00831">
    <property type="entry name" value="Ribosomal_L29"/>
    <property type="match status" value="1"/>
</dbReference>
<feature type="coiled-coil region" evidence="6">
    <location>
        <begin position="11"/>
        <end position="38"/>
    </location>
</feature>
<dbReference type="GO" id="GO:0003735">
    <property type="term" value="F:structural constituent of ribosome"/>
    <property type="evidence" value="ECO:0007669"/>
    <property type="project" value="InterPro"/>
</dbReference>
<keyword evidence="2 5" id="KW-0689">Ribosomal protein</keyword>
<evidence type="ECO:0000256" key="3">
    <source>
        <dbReference type="ARBA" id="ARBA00023274"/>
    </source>
</evidence>
<keyword evidence="6" id="KW-0175">Coiled coil</keyword>
<keyword evidence="3 5" id="KW-0687">Ribonucleoprotein</keyword>
<accession>A0A1F7WA17</accession>
<evidence type="ECO:0000256" key="1">
    <source>
        <dbReference type="ARBA" id="ARBA00009254"/>
    </source>
</evidence>
<proteinExistence type="inferred from homology"/>
<evidence type="ECO:0000256" key="2">
    <source>
        <dbReference type="ARBA" id="ARBA00022980"/>
    </source>
</evidence>
<reference evidence="7 8" key="1">
    <citation type="journal article" date="2016" name="Nat. Commun.">
        <title>Thousands of microbial genomes shed light on interconnected biogeochemical processes in an aquifer system.</title>
        <authorList>
            <person name="Anantharaman K."/>
            <person name="Brown C.T."/>
            <person name="Hug L.A."/>
            <person name="Sharon I."/>
            <person name="Castelle C.J."/>
            <person name="Probst A.J."/>
            <person name="Thomas B.C."/>
            <person name="Singh A."/>
            <person name="Wilkins M.J."/>
            <person name="Karaoz U."/>
            <person name="Brodie E.L."/>
            <person name="Williams K.H."/>
            <person name="Hubbard S.S."/>
            <person name="Banfield J.F."/>
        </authorList>
    </citation>
    <scope>NUCLEOTIDE SEQUENCE [LARGE SCALE GENOMIC DNA]</scope>
</reference>
<dbReference type="SUPFAM" id="SSF46561">
    <property type="entry name" value="Ribosomal protein L29 (L29p)"/>
    <property type="match status" value="1"/>
</dbReference>